<dbReference type="PANTHER" id="PTHR45663">
    <property type="entry name" value="GEO12009P1"/>
    <property type="match status" value="1"/>
</dbReference>
<name>A0ABU0UC49_9SPHI</name>
<feature type="domain" description="Thioredoxin" evidence="6">
    <location>
        <begin position="11"/>
        <end position="150"/>
    </location>
</feature>
<dbReference type="RefSeq" id="WP_307187741.1">
    <property type="nucleotide sequence ID" value="NZ_JAUTBA010000001.1"/>
</dbReference>
<keyword evidence="2" id="KW-0249">Electron transport</keyword>
<dbReference type="SUPFAM" id="SSF52833">
    <property type="entry name" value="Thioredoxin-like"/>
    <property type="match status" value="1"/>
</dbReference>
<dbReference type="InterPro" id="IPR013766">
    <property type="entry name" value="Thioredoxin_domain"/>
</dbReference>
<proteinExistence type="predicted"/>
<keyword evidence="3" id="KW-1015">Disulfide bond</keyword>
<feature type="signal peptide" evidence="5">
    <location>
        <begin position="1"/>
        <end position="19"/>
    </location>
</feature>
<evidence type="ECO:0000256" key="5">
    <source>
        <dbReference type="SAM" id="SignalP"/>
    </source>
</evidence>
<evidence type="ECO:0000256" key="3">
    <source>
        <dbReference type="ARBA" id="ARBA00023157"/>
    </source>
</evidence>
<dbReference type="Gene3D" id="3.40.30.10">
    <property type="entry name" value="Glutaredoxin"/>
    <property type="match status" value="1"/>
</dbReference>
<dbReference type="EMBL" id="JAUTBA010000001">
    <property type="protein sequence ID" value="MDQ1152439.1"/>
    <property type="molecule type" value="Genomic_DNA"/>
</dbReference>
<keyword evidence="5" id="KW-0732">Signal</keyword>
<dbReference type="InterPro" id="IPR012336">
    <property type="entry name" value="Thioredoxin-like_fold"/>
</dbReference>
<gene>
    <name evidence="7" type="ORF">QE382_004423</name>
</gene>
<comment type="caution">
    <text evidence="7">The sequence shown here is derived from an EMBL/GenBank/DDBJ whole genome shotgun (WGS) entry which is preliminary data.</text>
</comment>
<dbReference type="Proteomes" id="UP001244640">
    <property type="component" value="Unassembled WGS sequence"/>
</dbReference>
<dbReference type="InterPro" id="IPR036249">
    <property type="entry name" value="Thioredoxin-like_sf"/>
</dbReference>
<evidence type="ECO:0000256" key="1">
    <source>
        <dbReference type="ARBA" id="ARBA00022448"/>
    </source>
</evidence>
<sequence length="412" mass="47230">MRSIIALCLTILFGNLAHAQTKGVKFINGLSWKQVKERAEAENKFILMELFATWCGPCQYMSNEIFPLEQVGQPINQNFMSVRVQMDSTESDNTNVKKWYADARAISNEYNIQSFPTFLIFNPNGQAVHRIVGASDAPEFVGHVMDGLNPETQYYTLLKKFDKRPQDIYTAKQMLKAANIAYDENTARKAENTLANSLGTDELFKKENVHILLAAAKFTNSKAFNLIRNNKEKIDILLESPGIANRTLANVVVNELFQIKIDAKHEPNWDSYQNELTAKYPDIDFVPMFKKIRAHYYLQVKNYVAMKNTINDYLSSEDFTPHQLNTFAWTIFNNSSDPACIESALSWSKKSIIEDPSSAFLDTYSNLLYKKGEKEKAIKWQNKAVEMASEDDRPIYQETLEKMIKGIKTWEN</sequence>
<keyword evidence="4" id="KW-0676">Redox-active center</keyword>
<evidence type="ECO:0000259" key="6">
    <source>
        <dbReference type="PROSITE" id="PS51352"/>
    </source>
</evidence>
<evidence type="ECO:0000256" key="4">
    <source>
        <dbReference type="ARBA" id="ARBA00023284"/>
    </source>
</evidence>
<dbReference type="CDD" id="cd02947">
    <property type="entry name" value="TRX_family"/>
    <property type="match status" value="1"/>
</dbReference>
<dbReference type="PROSITE" id="PS00194">
    <property type="entry name" value="THIOREDOXIN_1"/>
    <property type="match status" value="1"/>
</dbReference>
<keyword evidence="8" id="KW-1185">Reference proteome</keyword>
<organism evidence="7 8">
    <name type="scientific">Sphingobacterium zeae</name>
    <dbReference type="NCBI Taxonomy" id="1776859"/>
    <lineage>
        <taxon>Bacteria</taxon>
        <taxon>Pseudomonadati</taxon>
        <taxon>Bacteroidota</taxon>
        <taxon>Sphingobacteriia</taxon>
        <taxon>Sphingobacteriales</taxon>
        <taxon>Sphingobacteriaceae</taxon>
        <taxon>Sphingobacterium</taxon>
    </lineage>
</organism>
<accession>A0ABU0UC49</accession>
<reference evidence="7 8" key="1">
    <citation type="submission" date="2023-07" db="EMBL/GenBank/DDBJ databases">
        <title>Functional and genomic diversity of the sorghum phyllosphere microbiome.</title>
        <authorList>
            <person name="Shade A."/>
        </authorList>
    </citation>
    <scope>NUCLEOTIDE SEQUENCE [LARGE SCALE GENOMIC DNA]</scope>
    <source>
        <strain evidence="7 8">SORGH_AS_0892</strain>
    </source>
</reference>
<feature type="chain" id="PRO_5047336017" evidence="5">
    <location>
        <begin position="20"/>
        <end position="412"/>
    </location>
</feature>
<dbReference type="Pfam" id="PF13098">
    <property type="entry name" value="Thioredoxin_2"/>
    <property type="match status" value="1"/>
</dbReference>
<dbReference type="PROSITE" id="PS51352">
    <property type="entry name" value="THIOREDOXIN_2"/>
    <property type="match status" value="1"/>
</dbReference>
<keyword evidence="1" id="KW-0813">Transport</keyword>
<evidence type="ECO:0000313" key="8">
    <source>
        <dbReference type="Proteomes" id="UP001244640"/>
    </source>
</evidence>
<protein>
    <submittedName>
        <fullName evidence="7">Thioredoxin-related protein</fullName>
    </submittedName>
</protein>
<evidence type="ECO:0000256" key="2">
    <source>
        <dbReference type="ARBA" id="ARBA00022982"/>
    </source>
</evidence>
<evidence type="ECO:0000313" key="7">
    <source>
        <dbReference type="EMBL" id="MDQ1152439.1"/>
    </source>
</evidence>
<dbReference type="InterPro" id="IPR017937">
    <property type="entry name" value="Thioredoxin_CS"/>
</dbReference>
<dbReference type="PANTHER" id="PTHR45663:SF11">
    <property type="entry name" value="GEO12009P1"/>
    <property type="match status" value="1"/>
</dbReference>